<dbReference type="GO" id="GO:0046872">
    <property type="term" value="F:metal ion binding"/>
    <property type="evidence" value="ECO:0007669"/>
    <property type="project" value="UniProtKB-KW"/>
</dbReference>
<protein>
    <recommendedName>
        <fullName evidence="7">Peptidase M66 domain-containing protein</fullName>
    </recommendedName>
</protein>
<dbReference type="InterPro" id="IPR051256">
    <property type="entry name" value="Dictomallein"/>
</dbReference>
<dbReference type="EMBL" id="CP014145">
    <property type="protein sequence ID" value="AMB60152.1"/>
    <property type="molecule type" value="Genomic_DNA"/>
</dbReference>
<dbReference type="Pfam" id="PF12561">
    <property type="entry name" value="TagA"/>
    <property type="match status" value="1"/>
</dbReference>
<dbReference type="Gene3D" id="2.80.10.50">
    <property type="match status" value="1"/>
</dbReference>
<evidence type="ECO:0000256" key="1">
    <source>
        <dbReference type="ARBA" id="ARBA00001947"/>
    </source>
</evidence>
<keyword evidence="4" id="KW-0378">Hydrolase</keyword>
<keyword evidence="9" id="KW-1185">Reference proteome</keyword>
<dbReference type="InterPro" id="IPR000772">
    <property type="entry name" value="Ricin_B_lectin"/>
</dbReference>
<keyword evidence="2" id="KW-0645">Protease</keyword>
<dbReference type="PROSITE" id="PS51694">
    <property type="entry name" value="PEPTIDASE_M66"/>
    <property type="match status" value="1"/>
</dbReference>
<evidence type="ECO:0000313" key="9">
    <source>
        <dbReference type="Proteomes" id="UP000058305"/>
    </source>
</evidence>
<evidence type="ECO:0000259" key="7">
    <source>
        <dbReference type="PROSITE" id="PS51694"/>
    </source>
</evidence>
<evidence type="ECO:0000256" key="5">
    <source>
        <dbReference type="ARBA" id="ARBA00022833"/>
    </source>
</evidence>
<dbReference type="Pfam" id="PF10462">
    <property type="entry name" value="Peptidase_M66"/>
    <property type="match status" value="1"/>
</dbReference>
<evidence type="ECO:0000256" key="4">
    <source>
        <dbReference type="ARBA" id="ARBA00022801"/>
    </source>
</evidence>
<gene>
    <name evidence="8" type="ORF">AWU67_16235</name>
</gene>
<accession>A0A120I1E7</accession>
<dbReference type="InterPro" id="IPR035992">
    <property type="entry name" value="Ricin_B-like_lectins"/>
</dbReference>
<dbReference type="InterPro" id="IPR019503">
    <property type="entry name" value="Peptidase_M66_dom"/>
</dbReference>
<organism evidence="8 9">
    <name type="scientific">Microterricola viridarii</name>
    <dbReference type="NCBI Taxonomy" id="412690"/>
    <lineage>
        <taxon>Bacteria</taxon>
        <taxon>Bacillati</taxon>
        <taxon>Actinomycetota</taxon>
        <taxon>Actinomycetes</taxon>
        <taxon>Micrococcales</taxon>
        <taxon>Microbacteriaceae</taxon>
        <taxon>Microterricola</taxon>
    </lineage>
</organism>
<sequence>MEFAQTHTIDPRGNTVRSMPTLVAERSALLLFSPLTALPAGDTVRVTASVAGVQLGELPMAEPTLIPRADMAAQNGREDVVYTLKAFTVELPWNWMKPGLELRFSAGREDGADATAPARGLLAADQIEFAAPTEIVISSIELGMLTDYPSSNDHYMFNEPEKAAADYFQTIPVAKLHLAVYEPVRLDKVIVASGKIYEAPGASDSTNAGAYDGDMRENVGKAQVSTGINLANFGITSSLMNQSQPSTFNERIIHHACGLYKSVDADPRTECHGLSGGNGMATLFSSAGNELSHELGHSYGLGHYPGWNAAAAGDAKVLNAVHHSESGWGYIAYRDRMRSNLVANRAFSPAGTEANGAYLTQNYAGQYNYHRDAMSGGENSSTLSRYTLHTGYSANVIQKALVKPVPDTAFPSGYRSWNARTGTAVDAKAADPKFTAAKPAEVGVPVFTLLGGYNPQNPAQTVLYPAFRSNYGNVFALPQSDPTSTDAARSCWMSVSYQDGRVEHTTLDARDGIKQFNINVADAAKPTGAELFCRAAGVTTQLGNSISIATDLPPMRPAVTIGGDAGYEALRAVEVAELDTALLGIANTAVPVLSSDMRLAYDSWKDDLSGLSPAARAVLERWSASVAAGQAVDDFVAAHRDALGAGDAAVTAELAALLAANGLSEGGRVALPRGGNVTVDNGLCLTLDGGTLRVSVDALKSACSDAPTQRWVLDARGAIHSEARPDLCVEAGTPVRMTACSPTNAAQVWAQESDGHLKSATSSYLDLNRSTRQPGMWGRTGGSNQIWKGLAQSANPVLLTVSPATLLVLAGLNLDAA</sequence>
<keyword evidence="5" id="KW-0862">Zinc</keyword>
<comment type="cofactor">
    <cofactor evidence="1">
        <name>Zn(2+)</name>
        <dbReference type="ChEBI" id="CHEBI:29105"/>
    </cofactor>
</comment>
<dbReference type="Proteomes" id="UP000058305">
    <property type="component" value="Chromosome"/>
</dbReference>
<dbReference type="PANTHER" id="PTHR39540:SF1">
    <property type="entry name" value="DICTOMALLEIN-1-RELATED"/>
    <property type="match status" value="1"/>
</dbReference>
<keyword evidence="3" id="KW-0479">Metal-binding</keyword>
<proteinExistence type="predicted"/>
<dbReference type="GO" id="GO:0006508">
    <property type="term" value="P:proteolysis"/>
    <property type="evidence" value="ECO:0007669"/>
    <property type="project" value="UniProtKB-KW"/>
</dbReference>
<feature type="domain" description="Peptidase M66" evidence="7">
    <location>
        <begin position="134"/>
        <end position="407"/>
    </location>
</feature>
<dbReference type="SUPFAM" id="SSF50370">
    <property type="entry name" value="Ricin B-like lectins"/>
    <property type="match status" value="1"/>
</dbReference>
<dbReference type="SMART" id="SM00458">
    <property type="entry name" value="RICIN"/>
    <property type="match status" value="1"/>
</dbReference>
<name>A0A120I1E7_9MICO</name>
<dbReference type="GO" id="GO:0004222">
    <property type="term" value="F:metalloendopeptidase activity"/>
    <property type="evidence" value="ECO:0007669"/>
    <property type="project" value="InterPro"/>
</dbReference>
<evidence type="ECO:0000313" key="8">
    <source>
        <dbReference type="EMBL" id="AMB60152.1"/>
    </source>
</evidence>
<dbReference type="PROSITE" id="PS50231">
    <property type="entry name" value="RICIN_B_LECTIN"/>
    <property type="match status" value="1"/>
</dbReference>
<evidence type="ECO:0000256" key="6">
    <source>
        <dbReference type="ARBA" id="ARBA00023049"/>
    </source>
</evidence>
<dbReference type="Pfam" id="PF00652">
    <property type="entry name" value="Ricin_B_lectin"/>
    <property type="match status" value="1"/>
</dbReference>
<dbReference type="PANTHER" id="PTHR39540">
    <property type="match status" value="1"/>
</dbReference>
<dbReference type="AlphaFoldDB" id="A0A120I1E7"/>
<reference evidence="8 9" key="1">
    <citation type="journal article" date="2016" name="J. Biotechnol.">
        <title>First complete genome sequence of a species in the genus Microterricola, an extremophilic cold active enzyme producing bacterial strain ERGS5:02 isolated from Sikkim Himalaya.</title>
        <authorList>
            <person name="Himanshu"/>
            <person name="Swarnkar M.K."/>
            <person name="Singh D."/>
            <person name="Kumar R."/>
        </authorList>
    </citation>
    <scope>NUCLEOTIDE SEQUENCE [LARGE SCALE GENOMIC DNA]</scope>
    <source>
        <strain evidence="8 9">ERGS5:02</strain>
    </source>
</reference>
<dbReference type="InterPro" id="IPR022218">
    <property type="entry name" value="TagA_dom"/>
</dbReference>
<evidence type="ECO:0000256" key="2">
    <source>
        <dbReference type="ARBA" id="ARBA00022670"/>
    </source>
</evidence>
<reference evidence="9" key="2">
    <citation type="submission" date="2016-01" db="EMBL/GenBank/DDBJ databases">
        <title>First complete genome sequence of a species in the genus Microterricola, an extremophilic cold active enzyme producing strain ERGS5:02 isolated from Sikkim Himalaya.</title>
        <authorList>
            <person name="Kumar R."/>
            <person name="Singh D."/>
            <person name="Swarnkar M.K."/>
        </authorList>
    </citation>
    <scope>NUCLEOTIDE SEQUENCE [LARGE SCALE GENOMIC DNA]</scope>
    <source>
        <strain evidence="9">ERGS5:02</strain>
    </source>
</reference>
<dbReference type="KEGG" id="mvd:AWU67_16235"/>
<keyword evidence="6" id="KW-0482">Metalloprotease</keyword>
<evidence type="ECO:0000256" key="3">
    <source>
        <dbReference type="ARBA" id="ARBA00022723"/>
    </source>
</evidence>